<dbReference type="RefSeq" id="WP_069277741.1">
    <property type="nucleotide sequence ID" value="NZ_JAFICZ010000001.1"/>
</dbReference>
<dbReference type="AlphaFoldDB" id="A0A1E3ENP7"/>
<evidence type="ECO:0000313" key="5">
    <source>
        <dbReference type="EMBL" id="MBP1299201.1"/>
    </source>
</evidence>
<keyword evidence="4" id="KW-0472">Membrane</keyword>
<keyword evidence="4" id="KW-0812">Transmembrane</keyword>
<protein>
    <submittedName>
        <fullName evidence="5">TolB-like protein/Tfp pilus assembly protein PilF</fullName>
    </submittedName>
</protein>
<proteinExistence type="predicted"/>
<dbReference type="EMBL" id="JAFICZ010000001">
    <property type="protein sequence ID" value="MBP1299201.1"/>
    <property type="molecule type" value="Genomic_DNA"/>
</dbReference>
<evidence type="ECO:0000256" key="4">
    <source>
        <dbReference type="SAM" id="Phobius"/>
    </source>
</evidence>
<keyword evidence="2" id="KW-0802">TPR repeat</keyword>
<dbReference type="SUPFAM" id="SSF48439">
    <property type="entry name" value="Protein prenylyltransferase"/>
    <property type="match status" value="1"/>
</dbReference>
<accession>A0A1E3ENP7</accession>
<dbReference type="Pfam" id="PF13432">
    <property type="entry name" value="TPR_16"/>
    <property type="match status" value="1"/>
</dbReference>
<feature type="transmembrane region" description="Helical" evidence="4">
    <location>
        <begin position="50"/>
        <end position="75"/>
    </location>
</feature>
<gene>
    <name evidence="5" type="ORF">JOH49_008954</name>
</gene>
<dbReference type="InterPro" id="IPR050498">
    <property type="entry name" value="Ycf3"/>
</dbReference>
<dbReference type="OrthoDB" id="9807521at2"/>
<evidence type="ECO:0000256" key="2">
    <source>
        <dbReference type="ARBA" id="ARBA00022803"/>
    </source>
</evidence>
<dbReference type="InterPro" id="IPR011990">
    <property type="entry name" value="TPR-like_helical_dom_sf"/>
</dbReference>
<keyword evidence="4" id="KW-1133">Transmembrane helix</keyword>
<reference evidence="5" key="1">
    <citation type="submission" date="2021-02" db="EMBL/GenBank/DDBJ databases">
        <title>Genomic Encyclopedia of Type Strains, Phase IV (KMG-V): Genome sequencing to study the core and pangenomes of soil and plant-associated prokaryotes.</title>
        <authorList>
            <person name="Whitman W."/>
        </authorList>
    </citation>
    <scope>NUCLEOTIDE SEQUENCE</scope>
    <source>
        <strain evidence="5">USDA 406</strain>
    </source>
</reference>
<dbReference type="Gene3D" id="3.40.50.10070">
    <property type="entry name" value="TolB, N-terminal domain"/>
    <property type="match status" value="1"/>
</dbReference>
<dbReference type="Gene3D" id="1.25.40.10">
    <property type="entry name" value="Tetratricopeptide repeat domain"/>
    <property type="match status" value="3"/>
</dbReference>
<comment type="caution">
    <text evidence="5">The sequence shown here is derived from an EMBL/GenBank/DDBJ whole genome shotgun (WGS) entry which is preliminary data.</text>
</comment>
<keyword evidence="1" id="KW-0677">Repeat</keyword>
<feature type="region of interest" description="Disordered" evidence="3">
    <location>
        <begin position="1"/>
        <end position="34"/>
    </location>
</feature>
<evidence type="ECO:0000313" key="6">
    <source>
        <dbReference type="Proteomes" id="UP000673383"/>
    </source>
</evidence>
<dbReference type="PANTHER" id="PTHR44858">
    <property type="entry name" value="TETRATRICOPEPTIDE REPEAT PROTEIN 6"/>
    <property type="match status" value="1"/>
</dbReference>
<dbReference type="Proteomes" id="UP000673383">
    <property type="component" value="Unassembled WGS sequence"/>
</dbReference>
<feature type="compositionally biased region" description="Polar residues" evidence="3">
    <location>
        <begin position="23"/>
        <end position="34"/>
    </location>
</feature>
<evidence type="ECO:0000256" key="1">
    <source>
        <dbReference type="ARBA" id="ARBA00022737"/>
    </source>
</evidence>
<organism evidence="5 6">
    <name type="scientific">Bradyrhizobium elkanii</name>
    <dbReference type="NCBI Taxonomy" id="29448"/>
    <lineage>
        <taxon>Bacteria</taxon>
        <taxon>Pseudomonadati</taxon>
        <taxon>Pseudomonadota</taxon>
        <taxon>Alphaproteobacteria</taxon>
        <taxon>Hyphomicrobiales</taxon>
        <taxon>Nitrobacteraceae</taxon>
        <taxon>Bradyrhizobium</taxon>
    </lineage>
</organism>
<dbReference type="PANTHER" id="PTHR44858:SF1">
    <property type="entry name" value="UDP-N-ACETYLGLUCOSAMINE--PEPTIDE N-ACETYLGLUCOSAMINYLTRANSFERASE SPINDLY-RELATED"/>
    <property type="match status" value="1"/>
</dbReference>
<sequence length="502" mass="55916">MTNSEFSNELPDKPASDDGPLNETASDNEPTDKWASTLNFKGRLRARLQLIGGALASIAAIGAIAGGLVGYWTVWKTLRTDVFPDKQQTQREAAARPDIAPRLSLVVLPFANLNHDPEQDYFADGITTDLTTDLAQMPGAFVIGRGTAFTYKNKQIDFRTLGKDLGIRWAVQGAVRRNGDHVRANVSLTDIASGRDVWSDRFDGDRTNLAALQDEITARLARSLNIELIQAESRRSEVDRSRNPDAMDFTMRGWAKLYGPQSKIQNDQAKDLFDSALRLDPDNLEAMVGKAQCLATGANNRWSASVVEDKKQALDLVDRVLSKNPASASAHRTKGAILLFGHPEEAMAEYDAALEIDPNNPAVYAAKTITLIVTGRAREAFSPLQLALRLSPRDPLAHLWRYWLCHAHLHLHQYGESIEECRRSVNLNNLYFYAYVDLTSAYGATGQLEQAQQSLTELNKLRPDFTVQWYRDLGYSISSNPQFRREFDDIVDGLRKGGAREH</sequence>
<name>A0A1E3ENP7_BRAEL</name>
<evidence type="ECO:0000256" key="3">
    <source>
        <dbReference type="SAM" id="MobiDB-lite"/>
    </source>
</evidence>